<protein>
    <recommendedName>
        <fullName evidence="10">Glutathione synthetase</fullName>
        <ecNumber evidence="10">6.3.2.3</ecNumber>
    </recommendedName>
    <alternativeName>
        <fullName evidence="10">GSH synthetase</fullName>
        <shortName evidence="10">GSH-S</shortName>
        <shortName evidence="10">GSHase</shortName>
    </alternativeName>
    <alternativeName>
        <fullName evidence="10">Glutathione synthase</fullName>
    </alternativeName>
</protein>
<dbReference type="InterPro" id="IPR013815">
    <property type="entry name" value="ATP_grasp_subdomain_1"/>
</dbReference>
<keyword evidence="9" id="KW-0464">Manganese</keyword>
<proteinExistence type="inferred from homology"/>
<dbReference type="GO" id="GO:0046872">
    <property type="term" value="F:metal ion binding"/>
    <property type="evidence" value="ECO:0007669"/>
    <property type="project" value="UniProtKB-KW"/>
</dbReference>
<keyword evidence="7 10" id="KW-0067">ATP-binding</keyword>
<evidence type="ECO:0000256" key="8">
    <source>
        <dbReference type="ARBA" id="ARBA00022842"/>
    </source>
</evidence>
<evidence type="ECO:0000256" key="10">
    <source>
        <dbReference type="HAMAP-Rule" id="MF_00162"/>
    </source>
</evidence>
<evidence type="ECO:0000256" key="6">
    <source>
        <dbReference type="ARBA" id="ARBA00022741"/>
    </source>
</evidence>
<reference evidence="12 13" key="1">
    <citation type="submission" date="2014-04" db="EMBL/GenBank/DDBJ databases">
        <title>Characterization and application of a salt tolerant electro-active bacterium.</title>
        <authorList>
            <person name="Yang L."/>
            <person name="Wei S."/>
            <person name="Tay Q.X.M."/>
        </authorList>
    </citation>
    <scope>NUCLEOTIDE SEQUENCE [LARGE SCALE GENOMIC DNA]</scope>
    <source>
        <strain evidence="12 13">LY1</strain>
    </source>
</reference>
<comment type="caution">
    <text evidence="12">The sequence shown here is derived from an EMBL/GenBank/DDBJ whole genome shotgun (WGS) entry which is preliminary data.</text>
</comment>
<dbReference type="Gene3D" id="3.30.1490.20">
    <property type="entry name" value="ATP-grasp fold, A domain"/>
    <property type="match status" value="1"/>
</dbReference>
<dbReference type="InterPro" id="IPR006284">
    <property type="entry name" value="Glut_synth_pro"/>
</dbReference>
<evidence type="ECO:0000256" key="9">
    <source>
        <dbReference type="ARBA" id="ARBA00023211"/>
    </source>
</evidence>
<dbReference type="PANTHER" id="PTHR21621:SF4">
    <property type="entry name" value="GLUTATHIONE SYNTHETASE"/>
    <property type="match status" value="1"/>
</dbReference>
<keyword evidence="13" id="KW-1185">Reference proteome</keyword>
<keyword evidence="8" id="KW-0460">Magnesium</keyword>
<comment type="pathway">
    <text evidence="10">Sulfur metabolism; glutathione biosynthesis; glutathione from L-cysteine and L-glutamate: step 2/2.</text>
</comment>
<dbReference type="SUPFAM" id="SSF56059">
    <property type="entry name" value="Glutathione synthetase ATP-binding domain-like"/>
    <property type="match status" value="1"/>
</dbReference>
<dbReference type="HAMAP" id="MF_00162">
    <property type="entry name" value="GSH_S"/>
    <property type="match status" value="1"/>
</dbReference>
<gene>
    <name evidence="10" type="primary">gshB</name>
    <name evidence="12" type="ORF">EL17_01500</name>
</gene>
<dbReference type="GO" id="GO:0005524">
    <property type="term" value="F:ATP binding"/>
    <property type="evidence" value="ECO:0007669"/>
    <property type="project" value="UniProtKB-UniRule"/>
</dbReference>
<dbReference type="InterPro" id="IPR004218">
    <property type="entry name" value="GSHS_ATP-bd"/>
</dbReference>
<dbReference type="PROSITE" id="PS50975">
    <property type="entry name" value="ATP_GRASP"/>
    <property type="match status" value="1"/>
</dbReference>
<accession>A0A074L4H5</accession>
<comment type="cofactor">
    <cofactor evidence="1">
        <name>Mn(2+)</name>
        <dbReference type="ChEBI" id="CHEBI:29035"/>
    </cofactor>
</comment>
<evidence type="ECO:0000256" key="3">
    <source>
        <dbReference type="ARBA" id="ARBA00022598"/>
    </source>
</evidence>
<sequence>MKIAFVVNDIATEESWYDTTLLTSTAVQKGHEVYITGVGELNYMEDGHMGAMAIKISNSKFRNLDNYLKHIQSKEVEKILVSTKELDVIFMRNNPSEDMGERAWAQTAGMVFGQIAVERGVLVINDPYSLMTAFNKLYFQHFPEEVRPRTIITRNANEIKEFYKKEGEKIIVKPLHGSGGKDVFLIDNSTNINQIVESINRYGHVIAQEYLPAAKDGDIRVILLNGKILSVKGKPAAMHRVNQKDDIRSNIHAGGKPIKAHMNDTIRKLCKIVAPKLIQDGMFMAGIDIVGDKIMELNLDSPGGIVSIERLEKEKFACAIIESIEKKFEYQSYYLGKLPNKYLATLDL</sequence>
<dbReference type="Gene3D" id="3.30.470.20">
    <property type="entry name" value="ATP-grasp fold, B domain"/>
    <property type="match status" value="1"/>
</dbReference>
<evidence type="ECO:0000259" key="11">
    <source>
        <dbReference type="PROSITE" id="PS50975"/>
    </source>
</evidence>
<keyword evidence="3 10" id="KW-0436">Ligase</keyword>
<comment type="cofactor">
    <cofactor evidence="2">
        <name>Mg(2+)</name>
        <dbReference type="ChEBI" id="CHEBI:18420"/>
    </cofactor>
</comment>
<dbReference type="InterPro" id="IPR011761">
    <property type="entry name" value="ATP-grasp"/>
</dbReference>
<evidence type="ECO:0000256" key="7">
    <source>
        <dbReference type="ARBA" id="ARBA00022840"/>
    </source>
</evidence>
<organism evidence="12 13">
    <name type="scientific">Anditalea andensis</name>
    <dbReference type="NCBI Taxonomy" id="1048983"/>
    <lineage>
        <taxon>Bacteria</taxon>
        <taxon>Pseudomonadati</taxon>
        <taxon>Bacteroidota</taxon>
        <taxon>Cytophagia</taxon>
        <taxon>Cytophagales</taxon>
        <taxon>Cytophagaceae</taxon>
        <taxon>Anditalea</taxon>
    </lineage>
</organism>
<dbReference type="Gene3D" id="3.40.50.20">
    <property type="match status" value="1"/>
</dbReference>
<dbReference type="OrthoDB" id="9785415at2"/>
<dbReference type="UniPathway" id="UPA00142">
    <property type="reaction ID" value="UER00210"/>
</dbReference>
<dbReference type="GO" id="GO:0004363">
    <property type="term" value="F:glutathione synthase activity"/>
    <property type="evidence" value="ECO:0007669"/>
    <property type="project" value="UniProtKB-UniRule"/>
</dbReference>
<dbReference type="STRING" id="1048983.EL17_01500"/>
<dbReference type="RefSeq" id="WP_035069896.1">
    <property type="nucleotide sequence ID" value="NZ_JMIH01000012.1"/>
</dbReference>
<dbReference type="NCBIfam" id="NF009110">
    <property type="entry name" value="PRK12458.1"/>
    <property type="match status" value="1"/>
</dbReference>
<keyword evidence="5" id="KW-0479">Metal-binding</keyword>
<dbReference type="InterPro" id="IPR004215">
    <property type="entry name" value="GSHS_N"/>
</dbReference>
<dbReference type="Proteomes" id="UP000027821">
    <property type="component" value="Unassembled WGS sequence"/>
</dbReference>
<evidence type="ECO:0000313" key="12">
    <source>
        <dbReference type="EMBL" id="KEO75395.1"/>
    </source>
</evidence>
<dbReference type="PANTHER" id="PTHR21621">
    <property type="entry name" value="RIBOSOMAL PROTEIN S6 MODIFICATION PROTEIN"/>
    <property type="match status" value="1"/>
</dbReference>
<feature type="domain" description="ATP-grasp" evidence="11">
    <location>
        <begin position="136"/>
        <end position="325"/>
    </location>
</feature>
<comment type="similarity">
    <text evidence="10">Belongs to the prokaryotic GSH synthase family.</text>
</comment>
<dbReference type="GO" id="GO:0005737">
    <property type="term" value="C:cytoplasm"/>
    <property type="evidence" value="ECO:0007669"/>
    <property type="project" value="TreeGrafter"/>
</dbReference>
<dbReference type="Pfam" id="PF02951">
    <property type="entry name" value="GSH-S_N"/>
    <property type="match status" value="1"/>
</dbReference>
<dbReference type="InterPro" id="IPR016185">
    <property type="entry name" value="PreATP-grasp_dom_sf"/>
</dbReference>
<keyword evidence="4 10" id="KW-0317">Glutathione biosynthesis</keyword>
<evidence type="ECO:0000256" key="1">
    <source>
        <dbReference type="ARBA" id="ARBA00001936"/>
    </source>
</evidence>
<dbReference type="eggNOG" id="COG0189">
    <property type="taxonomic scope" value="Bacteria"/>
</dbReference>
<evidence type="ECO:0000313" key="13">
    <source>
        <dbReference type="Proteomes" id="UP000027821"/>
    </source>
</evidence>
<dbReference type="EMBL" id="JMIH01000012">
    <property type="protein sequence ID" value="KEO75395.1"/>
    <property type="molecule type" value="Genomic_DNA"/>
</dbReference>
<name>A0A074L4H5_9BACT</name>
<evidence type="ECO:0000256" key="2">
    <source>
        <dbReference type="ARBA" id="ARBA00001946"/>
    </source>
</evidence>
<dbReference type="AlphaFoldDB" id="A0A074L4H5"/>
<evidence type="ECO:0000256" key="5">
    <source>
        <dbReference type="ARBA" id="ARBA00022723"/>
    </source>
</evidence>
<evidence type="ECO:0000256" key="4">
    <source>
        <dbReference type="ARBA" id="ARBA00022684"/>
    </source>
</evidence>
<dbReference type="EC" id="6.3.2.3" evidence="10"/>
<keyword evidence="6 10" id="KW-0547">Nucleotide-binding</keyword>
<comment type="catalytic activity">
    <reaction evidence="10">
        <text>gamma-L-glutamyl-L-cysteine + glycine + ATP = glutathione + ADP + phosphate + H(+)</text>
        <dbReference type="Rhea" id="RHEA:13557"/>
        <dbReference type="ChEBI" id="CHEBI:15378"/>
        <dbReference type="ChEBI" id="CHEBI:30616"/>
        <dbReference type="ChEBI" id="CHEBI:43474"/>
        <dbReference type="ChEBI" id="CHEBI:57305"/>
        <dbReference type="ChEBI" id="CHEBI:57925"/>
        <dbReference type="ChEBI" id="CHEBI:58173"/>
        <dbReference type="ChEBI" id="CHEBI:456216"/>
        <dbReference type="EC" id="6.3.2.3"/>
    </reaction>
</comment>
<dbReference type="SUPFAM" id="SSF52440">
    <property type="entry name" value="PreATP-grasp domain"/>
    <property type="match status" value="1"/>
</dbReference>
<dbReference type="Pfam" id="PF02955">
    <property type="entry name" value="GSH-S_ATP"/>
    <property type="match status" value="1"/>
</dbReference>